<dbReference type="EMBL" id="CP029159">
    <property type="protein sequence ID" value="QKM66998.1"/>
    <property type="molecule type" value="Genomic_DNA"/>
</dbReference>
<sequence>MPGPTSGEDFDLDDIPPDPPVHHAEQALLGALLLDPHRLKTIGPLAPEHFASPAHAAVFAAMTGLTPPTPAVHAKEPAWITAVHSRARAQSPGLQPPYLHTLVSFCPVPEHAPAYARMVRAGHARRTLRAQAEHLTQAATDPTAPDPATTAMAHADALTGFLDNLASLFPPHPGSLPRTPLPPPPEHGRGDEAAYEERALLACAVAHPKTLTAMRWLQADDFATPLYGQLFRCVAQLAHCGDAVDPVTVLWEAQHHGLIPPLPPREVLDLLTTPAGAAEHWGERVLRRSLLHQARAAGLRIRAYTDDPANSVHQLVTGSRRALADLTAVRARWHHATRPAPTSIAARAGPRSPRTKPASTVRTGR</sequence>
<dbReference type="GO" id="GO:0003677">
    <property type="term" value="F:DNA binding"/>
    <property type="evidence" value="ECO:0007669"/>
    <property type="project" value="UniProtKB-KW"/>
</dbReference>
<feature type="region of interest" description="Disordered" evidence="3">
    <location>
        <begin position="172"/>
        <end position="191"/>
    </location>
</feature>
<dbReference type="AlphaFoldDB" id="I2N7Z3"/>
<dbReference type="Proteomes" id="UP000005940">
    <property type="component" value="Chromosome"/>
</dbReference>
<dbReference type="GO" id="GO:0003678">
    <property type="term" value="F:DNA helicase activity"/>
    <property type="evidence" value="ECO:0007669"/>
    <property type="project" value="InterPro"/>
</dbReference>
<dbReference type="Gene3D" id="1.10.860.10">
    <property type="entry name" value="DNAb Helicase, Chain A"/>
    <property type="match status" value="2"/>
</dbReference>
<dbReference type="PANTHER" id="PTHR30153">
    <property type="entry name" value="REPLICATIVE DNA HELICASE DNAB"/>
    <property type="match status" value="1"/>
</dbReference>
<proteinExistence type="predicted"/>
<dbReference type="PANTHER" id="PTHR30153:SF2">
    <property type="entry name" value="REPLICATIVE DNA HELICASE"/>
    <property type="match status" value="1"/>
</dbReference>
<dbReference type="GO" id="GO:0006260">
    <property type="term" value="P:DNA replication"/>
    <property type="evidence" value="ECO:0007669"/>
    <property type="project" value="UniProtKB-KW"/>
</dbReference>
<feature type="region of interest" description="Disordered" evidence="3">
    <location>
        <begin position="1"/>
        <end position="20"/>
    </location>
</feature>
<gene>
    <name evidence="5" type="ORF">STSU_007265</name>
</gene>
<evidence type="ECO:0000256" key="1">
    <source>
        <dbReference type="ARBA" id="ARBA00022705"/>
    </source>
</evidence>
<dbReference type="SUPFAM" id="SSF48024">
    <property type="entry name" value="N-terminal domain of DnaB helicase"/>
    <property type="match status" value="2"/>
</dbReference>
<feature type="compositionally biased region" description="Pro residues" evidence="3">
    <location>
        <begin position="172"/>
        <end position="185"/>
    </location>
</feature>
<keyword evidence="1" id="KW-0235">DNA replication</keyword>
<keyword evidence="5" id="KW-0378">Hydrolase</keyword>
<evidence type="ECO:0000256" key="2">
    <source>
        <dbReference type="ARBA" id="ARBA00023125"/>
    </source>
</evidence>
<protein>
    <submittedName>
        <fullName evidence="5">Replicative DNA helicase</fullName>
    </submittedName>
</protein>
<keyword evidence="2" id="KW-0238">DNA-binding</keyword>
<organism evidence="5 6">
    <name type="scientific">Streptomyces tsukubensis (strain DSM 42081 / NBRC 108919 / NRRL 18488 / 9993)</name>
    <dbReference type="NCBI Taxonomy" id="1114943"/>
    <lineage>
        <taxon>Bacteria</taxon>
        <taxon>Bacillati</taxon>
        <taxon>Actinomycetota</taxon>
        <taxon>Actinomycetes</taxon>
        <taxon>Kitasatosporales</taxon>
        <taxon>Streptomycetaceae</taxon>
        <taxon>Streptomyces</taxon>
    </lineage>
</organism>
<feature type="domain" description="DNA helicase DnaB-like N-terminal" evidence="4">
    <location>
        <begin position="22"/>
        <end position="120"/>
    </location>
</feature>
<evidence type="ECO:0000313" key="5">
    <source>
        <dbReference type="EMBL" id="QKM66998.1"/>
    </source>
</evidence>
<dbReference type="RefSeq" id="WP_006346016.1">
    <property type="nucleotide sequence ID" value="NZ_CP029159.1"/>
</dbReference>
<feature type="region of interest" description="Disordered" evidence="3">
    <location>
        <begin position="338"/>
        <end position="365"/>
    </location>
</feature>
<keyword evidence="5" id="KW-0347">Helicase</keyword>
<dbReference type="InterPro" id="IPR016136">
    <property type="entry name" value="DNA_helicase_N/primase_C"/>
</dbReference>
<name>I2N7Z3_STRT9</name>
<feature type="domain" description="DNA helicase DnaB-like N-terminal" evidence="4">
    <location>
        <begin position="197"/>
        <end position="263"/>
    </location>
</feature>
<evidence type="ECO:0000313" key="6">
    <source>
        <dbReference type="Proteomes" id="UP000005940"/>
    </source>
</evidence>
<dbReference type="GO" id="GO:0005829">
    <property type="term" value="C:cytosol"/>
    <property type="evidence" value="ECO:0007669"/>
    <property type="project" value="TreeGrafter"/>
</dbReference>
<evidence type="ECO:0000259" key="4">
    <source>
        <dbReference type="Pfam" id="PF00772"/>
    </source>
</evidence>
<dbReference type="Pfam" id="PF00772">
    <property type="entry name" value="DnaB"/>
    <property type="match status" value="2"/>
</dbReference>
<evidence type="ECO:0000256" key="3">
    <source>
        <dbReference type="SAM" id="MobiDB-lite"/>
    </source>
</evidence>
<accession>I2N7Z3</accession>
<dbReference type="InterPro" id="IPR036185">
    <property type="entry name" value="DNA_heli_DnaB-like_N_sf"/>
</dbReference>
<keyword evidence="5" id="KW-0067">ATP-binding</keyword>
<reference evidence="5 6" key="1">
    <citation type="journal article" date="2012" name="J. Bacteriol.">
        <title>Draft genome of Streptomyces tsukubaensis NRRL 18488, the producer of the clinically important immunosuppressant tacrolimus (FK506).</title>
        <authorList>
            <person name="Barreiro C."/>
            <person name="Prieto C."/>
            <person name="Sola-Landa A."/>
            <person name="Solera E."/>
            <person name="Martinez-Castro M."/>
            <person name="Perez-Redondo R."/>
            <person name="Garcia-Estrada C."/>
            <person name="Aparicio J.F."/>
            <person name="Fernandez-Martinez L.T."/>
            <person name="Santos-Aberturas J."/>
            <person name="Salehi-Najafabadi Z."/>
            <person name="Rodriguez-Garcia A."/>
            <person name="Tauch A."/>
            <person name="Martin J.F."/>
        </authorList>
    </citation>
    <scope>NUCLEOTIDE SEQUENCE [LARGE SCALE GENOMIC DNA]</scope>
    <source>
        <strain evidence="6">DSM 42081 / NBRC 108919 / NRRL 18488 / 9993</strain>
    </source>
</reference>
<keyword evidence="5" id="KW-0547">Nucleotide-binding</keyword>
<dbReference type="GO" id="GO:0005524">
    <property type="term" value="F:ATP binding"/>
    <property type="evidence" value="ECO:0007669"/>
    <property type="project" value="InterPro"/>
</dbReference>
<keyword evidence="6" id="KW-1185">Reference proteome</keyword>
<dbReference type="InterPro" id="IPR007693">
    <property type="entry name" value="DNA_helicase_DnaB-like_N"/>
</dbReference>